<feature type="chain" id="PRO_5043577802" description="Lipoprotein" evidence="1">
    <location>
        <begin position="28"/>
        <end position="695"/>
    </location>
</feature>
<dbReference type="EMBL" id="JAUOQI010000018">
    <property type="protein sequence ID" value="MDO6579320.1"/>
    <property type="molecule type" value="Genomic_DNA"/>
</dbReference>
<reference evidence="3" key="2">
    <citation type="submission" date="2023-07" db="EMBL/GenBank/DDBJ databases">
        <title>Genome content predicts the carbon catabolic preferences of heterotrophic bacteria.</title>
        <authorList>
            <person name="Gralka M."/>
        </authorList>
    </citation>
    <scope>NUCLEOTIDE SEQUENCE</scope>
    <source>
        <strain evidence="3">F2M12</strain>
    </source>
</reference>
<evidence type="ECO:0000313" key="5">
    <source>
        <dbReference type="Proteomes" id="UP001170717"/>
    </source>
</evidence>
<evidence type="ECO:0000313" key="3">
    <source>
        <dbReference type="EMBL" id="MDO6579320.1"/>
    </source>
</evidence>
<evidence type="ECO:0000313" key="2">
    <source>
        <dbReference type="EMBL" id="AMJ73944.1"/>
    </source>
</evidence>
<accession>A0AAW7Z654</accession>
<evidence type="ECO:0008006" key="6">
    <source>
        <dbReference type="Google" id="ProtNLM"/>
    </source>
</evidence>
<evidence type="ECO:0000256" key="1">
    <source>
        <dbReference type="SAM" id="SignalP"/>
    </source>
</evidence>
<dbReference type="PROSITE" id="PS51257">
    <property type="entry name" value="PROKAR_LIPOPROTEIN"/>
    <property type="match status" value="1"/>
</dbReference>
<protein>
    <recommendedName>
        <fullName evidence="6">Lipoprotein</fullName>
    </recommendedName>
</protein>
<dbReference type="KEGG" id="asq:AVL57_08095"/>
<name>A0AAW7Z654_9ALTE</name>
<evidence type="ECO:0000313" key="4">
    <source>
        <dbReference type="Proteomes" id="UP000056750"/>
    </source>
</evidence>
<dbReference type="AlphaFoldDB" id="A0AAW7Z654"/>
<dbReference type="RefSeq" id="WP_057792402.1">
    <property type="nucleotide sequence ID" value="NZ_CAXIBE010000018.1"/>
</dbReference>
<feature type="signal peptide" evidence="1">
    <location>
        <begin position="1"/>
        <end position="27"/>
    </location>
</feature>
<proteinExistence type="predicted"/>
<dbReference type="EMBL" id="CP013926">
    <property type="protein sequence ID" value="AMJ73944.1"/>
    <property type="molecule type" value="Genomic_DNA"/>
</dbReference>
<dbReference type="Proteomes" id="UP001170717">
    <property type="component" value="Unassembled WGS sequence"/>
</dbReference>
<reference evidence="2 4" key="1">
    <citation type="submission" date="2015-12" db="EMBL/GenBank/DDBJ databases">
        <title>Intraspecies pangenome expansion in the marine bacterium Alteromonas.</title>
        <authorList>
            <person name="Lopez-Perez M."/>
            <person name="Rodriguez-Valera F."/>
        </authorList>
    </citation>
    <scope>NUCLEOTIDE SEQUENCE [LARGE SCALE GENOMIC DNA]</scope>
    <source>
        <strain evidence="2 4">LMG 21861</strain>
    </source>
</reference>
<sequence>MKISGIFRKAIFTITTILIASCSSNNASQMKNLSSLSTKTQFQYANEKLPHKELQVIFQLTKDKIDVVDISAKKISRQALVKLLKQNEGKNIANGDTFIDCVVLTHTNRSKPCFTDAKKNIPENSVFHDSEVSGGMVLMTVLVPYIVVGAASDGDFYVNNKIDNELLNRVGATIKSDIFTTKNEIHDALTNNAITTFTKNVKPYMSLIDHDFLIKAINSAQSIEKLESIKRLLSDDNYYGFVVKSPVVNQRNRPSTKGKIINKHKKGTLIISEKIEDGWVYNGEGWIYKKILLSRLADAQKAISYRENNLRLNQRYAGLVSGSSVASINKVLNNKEHLAGIPQDKINKLKAKRYALLDEADFKAAKQKNTVAGFDRYLAQHKKGAYRNEALLAKKAIFVSQASFDGYMNAFALTKKRSFLALAKNAIVNSNESVHVNRQLLDTYFEAQIKHKNSISEFAGLLDKINDASINDYSKKLLKLSGINTSFRTDNYLESIEYQYILQYFTPQLNVNYHHKYLNLDLTYPDINIRIKEDANCDFKETKNGVRNRGFLESLVTLNGDDKVAYTYDVFNCKLGRNELTSVKKLLHDLPYYADFSASTLSKSWEATETTSSYTYSTETKSTSFSSQLADWKYTVKCTGTTFSGTPPRTYSGLIINSTHSDAYLTAQKVQSDMDCNDRFGSRYIGEGYLDMEIQ</sequence>
<keyword evidence="1" id="KW-0732">Signal</keyword>
<dbReference type="Proteomes" id="UP000056750">
    <property type="component" value="Chromosome"/>
</dbReference>
<keyword evidence="4" id="KW-1185">Reference proteome</keyword>
<organism evidence="3 5">
    <name type="scientific">Alteromonas stellipolaris</name>
    <dbReference type="NCBI Taxonomy" id="233316"/>
    <lineage>
        <taxon>Bacteria</taxon>
        <taxon>Pseudomonadati</taxon>
        <taxon>Pseudomonadota</taxon>
        <taxon>Gammaproteobacteria</taxon>
        <taxon>Alteromonadales</taxon>
        <taxon>Alteromonadaceae</taxon>
        <taxon>Alteromonas/Salinimonas group</taxon>
        <taxon>Alteromonas</taxon>
    </lineage>
</organism>
<gene>
    <name evidence="2" type="ORF">AVL57_08095</name>
    <name evidence="3" type="ORF">Q4527_18125</name>
</gene>